<keyword evidence="5" id="KW-0862">Zinc</keyword>
<feature type="region of interest" description="Disordered" evidence="7">
    <location>
        <begin position="1"/>
        <end position="24"/>
    </location>
</feature>
<comment type="pathway">
    <text evidence="1">Secondary metabolite metabolism; methylglyoxal degradation; (R)-lactate from methylglyoxal: step 2/2.</text>
</comment>
<feature type="domain" description="Hydroxyacylglutathione hydrolase C-terminal" evidence="8">
    <location>
        <begin position="1"/>
        <end position="65"/>
    </location>
</feature>
<dbReference type="PANTHER" id="PTHR43705">
    <property type="entry name" value="HYDROXYACYLGLUTATHIONE HYDROLASE"/>
    <property type="match status" value="1"/>
</dbReference>
<dbReference type="InterPro" id="IPR036866">
    <property type="entry name" value="RibonucZ/Hydroxyglut_hydro"/>
</dbReference>
<evidence type="ECO:0000259" key="8">
    <source>
        <dbReference type="Pfam" id="PF16123"/>
    </source>
</evidence>
<dbReference type="InterPro" id="IPR032282">
    <property type="entry name" value="HAGH_C"/>
</dbReference>
<keyword evidence="4" id="KW-0378">Hydrolase</keyword>
<dbReference type="GO" id="GO:0004416">
    <property type="term" value="F:hydroxyacylglutathione hydrolase activity"/>
    <property type="evidence" value="ECO:0007669"/>
    <property type="project" value="UniProtKB-EC"/>
</dbReference>
<evidence type="ECO:0000256" key="3">
    <source>
        <dbReference type="ARBA" id="ARBA00022723"/>
    </source>
</evidence>
<dbReference type="InterPro" id="IPR050110">
    <property type="entry name" value="Glyoxalase_II_hydrolase"/>
</dbReference>
<feature type="compositionally biased region" description="Low complexity" evidence="7">
    <location>
        <begin position="1"/>
        <end position="16"/>
    </location>
</feature>
<evidence type="ECO:0000313" key="10">
    <source>
        <dbReference type="Proteomes" id="UP000095042"/>
    </source>
</evidence>
<keyword evidence="10" id="KW-1185">Reference proteome</keyword>
<evidence type="ECO:0000256" key="6">
    <source>
        <dbReference type="ARBA" id="ARBA00031044"/>
    </source>
</evidence>
<evidence type="ECO:0000256" key="4">
    <source>
        <dbReference type="ARBA" id="ARBA00022801"/>
    </source>
</evidence>
<evidence type="ECO:0000256" key="7">
    <source>
        <dbReference type="SAM" id="MobiDB-lite"/>
    </source>
</evidence>
<dbReference type="GO" id="GO:0046872">
    <property type="term" value="F:metal ion binding"/>
    <property type="evidence" value="ECO:0007669"/>
    <property type="project" value="UniProtKB-KW"/>
</dbReference>
<name>A0A1E3WBV9_9HYPH</name>
<protein>
    <recommendedName>
        <fullName evidence="2">hydroxyacylglutathione hydrolase</fullName>
        <ecNumber evidence="2">3.1.2.6</ecNumber>
    </recommendedName>
    <alternativeName>
        <fullName evidence="6">Glyoxalase II</fullName>
    </alternativeName>
</protein>
<dbReference type="EMBL" id="LPWD01000130">
    <property type="protein sequence ID" value="ODS03285.1"/>
    <property type="molecule type" value="Genomic_DNA"/>
</dbReference>
<proteinExistence type="predicted"/>
<comment type="caution">
    <text evidence="9">The sequence shown here is derived from an EMBL/GenBank/DDBJ whole genome shotgun (WGS) entry which is preliminary data.</text>
</comment>
<keyword evidence="3" id="KW-0479">Metal-binding</keyword>
<dbReference type="PANTHER" id="PTHR43705:SF1">
    <property type="entry name" value="HYDROXYACYLGLUTATHIONE HYDROLASE GLOB"/>
    <property type="match status" value="1"/>
</dbReference>
<dbReference type="RefSeq" id="WP_069623512.1">
    <property type="nucleotide sequence ID" value="NZ_LPWD01000130.1"/>
</dbReference>
<dbReference type="Gene3D" id="3.60.15.10">
    <property type="entry name" value="Ribonuclease Z/Hydroxyacylglutathione hydrolase-like"/>
    <property type="match status" value="1"/>
</dbReference>
<evidence type="ECO:0000256" key="2">
    <source>
        <dbReference type="ARBA" id="ARBA00011917"/>
    </source>
</evidence>
<sequence length="65" mass="7095">MQARAAEVAENAANGAPSLPTTIGQELATNPFLRASSPEIQQRLGLEGQPLEMVFGEVRKRKDRF</sequence>
<dbReference type="SUPFAM" id="SSF56281">
    <property type="entry name" value="Metallo-hydrolase/oxidoreductase"/>
    <property type="match status" value="1"/>
</dbReference>
<dbReference type="Pfam" id="PF16123">
    <property type="entry name" value="HAGH_C"/>
    <property type="match status" value="1"/>
</dbReference>
<evidence type="ECO:0000256" key="5">
    <source>
        <dbReference type="ARBA" id="ARBA00022833"/>
    </source>
</evidence>
<gene>
    <name evidence="9" type="ORF">AUC71_10430</name>
</gene>
<evidence type="ECO:0000313" key="9">
    <source>
        <dbReference type="EMBL" id="ODS03285.1"/>
    </source>
</evidence>
<accession>A0A1E3WBV9</accession>
<evidence type="ECO:0000256" key="1">
    <source>
        <dbReference type="ARBA" id="ARBA00004963"/>
    </source>
</evidence>
<reference evidence="9 10" key="1">
    <citation type="journal article" date="2016" name="Environ. Microbiol.">
        <title>New Methyloceanibacter diversity from North Sea sediments includes methanotroph containing solely the soluble methane monooxygenase.</title>
        <authorList>
            <person name="Vekeman B."/>
            <person name="Kerckhof F.M."/>
            <person name="Cremers G."/>
            <person name="de Vos P."/>
            <person name="Vandamme P."/>
            <person name="Boon N."/>
            <person name="Op den Camp H.J."/>
            <person name="Heylen K."/>
        </authorList>
    </citation>
    <scope>NUCLEOTIDE SEQUENCE [LARGE SCALE GENOMIC DNA]</scope>
    <source>
        <strain evidence="9 10">R-67177</strain>
    </source>
</reference>
<dbReference type="EC" id="3.1.2.6" evidence="2"/>
<organism evidence="9 10">
    <name type="scientific">Methyloceanibacter marginalis</name>
    <dbReference type="NCBI Taxonomy" id="1774971"/>
    <lineage>
        <taxon>Bacteria</taxon>
        <taxon>Pseudomonadati</taxon>
        <taxon>Pseudomonadota</taxon>
        <taxon>Alphaproteobacteria</taxon>
        <taxon>Hyphomicrobiales</taxon>
        <taxon>Hyphomicrobiaceae</taxon>
        <taxon>Methyloceanibacter</taxon>
    </lineage>
</organism>
<dbReference type="AlphaFoldDB" id="A0A1E3WBV9"/>
<dbReference type="Proteomes" id="UP000095042">
    <property type="component" value="Unassembled WGS sequence"/>
</dbReference>